<proteinExistence type="predicted"/>
<gene>
    <name evidence="1" type="ORF">E5990_05885</name>
</gene>
<organism evidence="1 2">
    <name type="scientific">Muribaculum caecicola</name>
    <dbReference type="NCBI Taxonomy" id="3038144"/>
    <lineage>
        <taxon>Bacteria</taxon>
        <taxon>Pseudomonadati</taxon>
        <taxon>Bacteroidota</taxon>
        <taxon>Bacteroidia</taxon>
        <taxon>Bacteroidales</taxon>
        <taxon>Muribaculaceae</taxon>
        <taxon>Muribaculum</taxon>
    </lineage>
</organism>
<dbReference type="Proteomes" id="UP000305401">
    <property type="component" value="Unassembled WGS sequence"/>
</dbReference>
<accession>A0AC61S5W1</accession>
<dbReference type="EMBL" id="SSTG01000057">
    <property type="protein sequence ID" value="THG51655.1"/>
    <property type="molecule type" value="Genomic_DNA"/>
</dbReference>
<keyword evidence="2" id="KW-1185">Reference proteome</keyword>
<evidence type="ECO:0000313" key="2">
    <source>
        <dbReference type="Proteomes" id="UP000305401"/>
    </source>
</evidence>
<evidence type="ECO:0000313" key="1">
    <source>
        <dbReference type="EMBL" id="THG51655.1"/>
    </source>
</evidence>
<sequence>MSFFLIPTNRMALWLSSKIEKWLAVVDIKQGSWLEEIIYSAIIIVVAILIGWAIRKVVVWLLRNIFSRHPSPFIKTLLEQRIINKSSHIIPPLVFLTLIPFAFEADVKTLLLIERGVIVYFLIVLGWTICSVLNIIWFGYSSHKKVKNLPLKGILNLAKGIVWIIIVIVAVSVIMHRSPAALLTGLGAFAAALMLIFKDSILGFVAGIQLSTNDMLRVGDWIAVPGTIANGIVIDVSLTAVKVRNWDNTTVTLPPYTLVSTSLQNYNKMQQRGQRHIDRSLFIDPATVQPTTLSMLEQFKQIPYMDGYITQNLEWAKQGKGTSLARGQIKVNGSINTNLGCFRAYVSLYLRHHPWIAVDSIDCLVYLQEQTVSGIPLHLFCYTNTTDWFKFEGIQSDIFENLIAMAPAFGLKAYAAPTAQSVVKAGSDKSMKNMPYNDNIVAAAPAYVPETNYMVPPNMSGDFDMKQSSEAVYPSIPADTASPQAPQMPLQTNSNSISNNTAV</sequence>
<name>A0AC61S5W1_9BACT</name>
<reference evidence="1" key="1">
    <citation type="submission" date="2019-04" db="EMBL/GenBank/DDBJ databases">
        <title>Microbes associate with the intestines of laboratory mice.</title>
        <authorList>
            <person name="Navarre W."/>
            <person name="Wong E."/>
            <person name="Huang K.C."/>
            <person name="Tropini C."/>
            <person name="Ng K."/>
            <person name="Yu B."/>
        </authorList>
    </citation>
    <scope>NUCLEOTIDE SEQUENCE</scope>
    <source>
        <strain evidence="1">NM86_A22</strain>
    </source>
</reference>
<comment type="caution">
    <text evidence="1">The sequence shown here is derived from an EMBL/GenBank/DDBJ whole genome shotgun (WGS) entry which is preliminary data.</text>
</comment>
<protein>
    <submittedName>
        <fullName evidence="1">Mechanosensitive ion channel</fullName>
    </submittedName>
</protein>